<reference evidence="1" key="1">
    <citation type="submission" date="2021-01" db="EMBL/GenBank/DDBJ databases">
        <authorList>
            <person name="Corre E."/>
            <person name="Pelletier E."/>
            <person name="Niang G."/>
            <person name="Scheremetjew M."/>
            <person name="Finn R."/>
            <person name="Kale V."/>
            <person name="Holt S."/>
            <person name="Cochrane G."/>
            <person name="Meng A."/>
            <person name="Brown T."/>
            <person name="Cohen L."/>
        </authorList>
    </citation>
    <scope>NUCLEOTIDE SEQUENCE</scope>
    <source>
        <strain evidence="1">CCMP1452</strain>
    </source>
</reference>
<accession>A0A7S2R3F7</accession>
<dbReference type="EMBL" id="HBHI01006647">
    <property type="protein sequence ID" value="CAD9659617.1"/>
    <property type="molecule type" value="Transcribed_RNA"/>
</dbReference>
<name>A0A7S2R3F7_9STRA</name>
<sequence>MTIASEDEMKLVTTKKTLLSSICAQLDELRKSGNMNRLPRNSIFKIVQSFKDKYPWINRFVIHRAFKKYSKERADKAKKKKKNYNKEQKKVPVTAAVGSGSPTSLTLKNNFHSAKNRDAYKALLNEITSIYQNELDQVRCEKKNPTARLKKKVGSEGGSRLAQIIDECKERYDMPDCVVVSPVTIRSRLRVQRNAFVTHKGPCNPMEKVEPQLVQIILQINNIHRNIISSSTSSTNNDGLRLANSLIHGKPIEKEILDWKLKKNGKKNGGYCQNGDVLGNSFWRGFLKRNSDSLVNAKNNFGMSKKNNSGDSK</sequence>
<proteinExistence type="predicted"/>
<protein>
    <submittedName>
        <fullName evidence="1">Uncharacterized protein</fullName>
    </submittedName>
</protein>
<dbReference type="AlphaFoldDB" id="A0A7S2R3F7"/>
<organism evidence="1">
    <name type="scientific">Eucampia antarctica</name>
    <dbReference type="NCBI Taxonomy" id="49252"/>
    <lineage>
        <taxon>Eukaryota</taxon>
        <taxon>Sar</taxon>
        <taxon>Stramenopiles</taxon>
        <taxon>Ochrophyta</taxon>
        <taxon>Bacillariophyta</taxon>
        <taxon>Mediophyceae</taxon>
        <taxon>Biddulphiophycidae</taxon>
        <taxon>Hemiaulales</taxon>
        <taxon>Hemiaulaceae</taxon>
        <taxon>Eucampia</taxon>
    </lineage>
</organism>
<evidence type="ECO:0000313" key="1">
    <source>
        <dbReference type="EMBL" id="CAD9659617.1"/>
    </source>
</evidence>
<gene>
    <name evidence="1" type="ORF">EANT1437_LOCUS3363</name>
</gene>